<reference evidence="1" key="1">
    <citation type="submission" date="2021-01" db="EMBL/GenBank/DDBJ databases">
        <authorList>
            <person name="Corre E."/>
            <person name="Pelletier E."/>
            <person name="Niang G."/>
            <person name="Scheremetjew M."/>
            <person name="Finn R."/>
            <person name="Kale V."/>
            <person name="Holt S."/>
            <person name="Cochrane G."/>
            <person name="Meng A."/>
            <person name="Brown T."/>
            <person name="Cohen L."/>
        </authorList>
    </citation>
    <scope>NUCLEOTIDE SEQUENCE</scope>
    <source>
        <strain evidence="1">CCMP722</strain>
    </source>
</reference>
<accession>A0A7S0RH78</accession>
<organism evidence="1">
    <name type="scientific">Pyramimonas obovata</name>
    <dbReference type="NCBI Taxonomy" id="1411642"/>
    <lineage>
        <taxon>Eukaryota</taxon>
        <taxon>Viridiplantae</taxon>
        <taxon>Chlorophyta</taxon>
        <taxon>Pyramimonadophyceae</taxon>
        <taxon>Pyramimonadales</taxon>
        <taxon>Pyramimonadaceae</taxon>
        <taxon>Pyramimonas</taxon>
        <taxon>Pyramimonas incertae sedis</taxon>
    </lineage>
</organism>
<gene>
    <name evidence="1" type="ORF">POBO1169_LOCUS13477</name>
</gene>
<dbReference type="AlphaFoldDB" id="A0A7S0RH78"/>
<sequence>MAEQMQARSYARQLLPQQRVALVAVGIVRVPHAEGRPVGYQNVHTCRNRRQLFPQSLPAWQLEPGPVRGLPGYAVDSELATALLYDCLLVIEEHSVGEVLLHVRTAAASIRVHRIEDVVVATHDELMRIWKLP</sequence>
<evidence type="ECO:0000313" key="1">
    <source>
        <dbReference type="EMBL" id="CAD8677127.1"/>
    </source>
</evidence>
<dbReference type="EMBL" id="HBFA01026488">
    <property type="protein sequence ID" value="CAD8677127.1"/>
    <property type="molecule type" value="Transcribed_RNA"/>
</dbReference>
<name>A0A7S0RH78_9CHLO</name>
<proteinExistence type="predicted"/>
<protein>
    <submittedName>
        <fullName evidence="1">Uncharacterized protein</fullName>
    </submittedName>
</protein>